<evidence type="ECO:0000313" key="1">
    <source>
        <dbReference type="EMBL" id="EJK61359.1"/>
    </source>
</evidence>
<proteinExistence type="predicted"/>
<keyword evidence="2" id="KW-1185">Reference proteome</keyword>
<sequence>VDAADRSRDEHPSAVELTRHLVCGVPPLTAAASPGCLATNGRWLAPGVHNESGYKDRRGLSGALRYAPGPKLTSNAQRHSLPSLRNSRRLACNLRIPSVTTRSTSTLARRRRLYLNLQPGLILVDRRDFGDEDQRQDEWKDLSSKRKNAAVERYLVLLASIVDLAVNY</sequence>
<dbReference type="EMBL" id="AGNL01020103">
    <property type="protein sequence ID" value="EJK61359.1"/>
    <property type="molecule type" value="Genomic_DNA"/>
</dbReference>
<accession>K0S8T7</accession>
<name>K0S8T7_THAOC</name>
<comment type="caution">
    <text evidence="1">The sequence shown here is derived from an EMBL/GenBank/DDBJ whole genome shotgun (WGS) entry which is preliminary data.</text>
</comment>
<feature type="non-terminal residue" evidence="1">
    <location>
        <position position="1"/>
    </location>
</feature>
<organism evidence="1 2">
    <name type="scientific">Thalassiosira oceanica</name>
    <name type="common">Marine diatom</name>
    <dbReference type="NCBI Taxonomy" id="159749"/>
    <lineage>
        <taxon>Eukaryota</taxon>
        <taxon>Sar</taxon>
        <taxon>Stramenopiles</taxon>
        <taxon>Ochrophyta</taxon>
        <taxon>Bacillariophyta</taxon>
        <taxon>Coscinodiscophyceae</taxon>
        <taxon>Thalassiosirophycidae</taxon>
        <taxon>Thalassiosirales</taxon>
        <taxon>Thalassiosiraceae</taxon>
        <taxon>Thalassiosira</taxon>
    </lineage>
</organism>
<protein>
    <submittedName>
        <fullName evidence="1">Uncharacterized protein</fullName>
    </submittedName>
</protein>
<evidence type="ECO:0000313" key="2">
    <source>
        <dbReference type="Proteomes" id="UP000266841"/>
    </source>
</evidence>
<reference evidence="1 2" key="1">
    <citation type="journal article" date="2012" name="Genome Biol.">
        <title>Genome and low-iron response of an oceanic diatom adapted to chronic iron limitation.</title>
        <authorList>
            <person name="Lommer M."/>
            <person name="Specht M."/>
            <person name="Roy A.S."/>
            <person name="Kraemer L."/>
            <person name="Andreson R."/>
            <person name="Gutowska M.A."/>
            <person name="Wolf J."/>
            <person name="Bergner S.V."/>
            <person name="Schilhabel M.B."/>
            <person name="Klostermeier U.C."/>
            <person name="Beiko R.G."/>
            <person name="Rosenstiel P."/>
            <person name="Hippler M."/>
            <person name="Laroche J."/>
        </authorList>
    </citation>
    <scope>NUCLEOTIDE SEQUENCE [LARGE SCALE GENOMIC DNA]</scope>
    <source>
        <strain evidence="1 2">CCMP1005</strain>
    </source>
</reference>
<gene>
    <name evidence="1" type="ORF">THAOC_18168</name>
</gene>
<dbReference type="AlphaFoldDB" id="K0S8T7"/>
<dbReference type="Proteomes" id="UP000266841">
    <property type="component" value="Unassembled WGS sequence"/>
</dbReference>